<dbReference type="PANTHER" id="PTHR43685">
    <property type="entry name" value="GLYCOSYLTRANSFERASE"/>
    <property type="match status" value="1"/>
</dbReference>
<dbReference type="PANTHER" id="PTHR43685:SF3">
    <property type="entry name" value="SLR2126 PROTEIN"/>
    <property type="match status" value="1"/>
</dbReference>
<sequence>MKVSLIIVTYNRPAALAIILKSVVNQSVYPDEIIIADDGSTKETQQLIESFQQKFPVPLLQVWHEDKGFRAAAIRNKAVKKSSGEYLIFSDGDLFFHPRFIEDFRRNIRKGEALIGSRVFLSESATKRRTRTKKKRFAVPFFSPEIENNRLNAVRLPFLNTLLKPLHFSSNLRGGLLGTWKKDVMAVNGWNEDFSGWGLEDTELVARLFNGGVTFRKIKFQAITYHLWHRVQSREQVLINQQLLEKTITGKFIKCKNGLTSSE</sequence>
<dbReference type="CDD" id="cd06420">
    <property type="entry name" value="GT2_Chondriotin_Pol_N"/>
    <property type="match status" value="1"/>
</dbReference>
<accession>A0A399CVG8</accession>
<dbReference type="InterPro" id="IPR029044">
    <property type="entry name" value="Nucleotide-diphossugar_trans"/>
</dbReference>
<dbReference type="InterPro" id="IPR027791">
    <property type="entry name" value="Galactosyl_T_C"/>
</dbReference>
<proteinExistence type="predicted"/>
<organism evidence="4 5">
    <name type="scientific">Mariniphaga sediminis</name>
    <dbReference type="NCBI Taxonomy" id="1628158"/>
    <lineage>
        <taxon>Bacteria</taxon>
        <taxon>Pseudomonadati</taxon>
        <taxon>Bacteroidota</taxon>
        <taxon>Bacteroidia</taxon>
        <taxon>Marinilabiliales</taxon>
        <taxon>Prolixibacteraceae</taxon>
        <taxon>Mariniphaga</taxon>
    </lineage>
</organism>
<evidence type="ECO:0000259" key="2">
    <source>
        <dbReference type="Pfam" id="PF00535"/>
    </source>
</evidence>
<evidence type="ECO:0000259" key="3">
    <source>
        <dbReference type="Pfam" id="PF02709"/>
    </source>
</evidence>
<evidence type="ECO:0000256" key="1">
    <source>
        <dbReference type="ARBA" id="ARBA00022679"/>
    </source>
</evidence>
<dbReference type="InterPro" id="IPR001173">
    <property type="entry name" value="Glyco_trans_2-like"/>
</dbReference>
<dbReference type="EMBL" id="QWET01000018">
    <property type="protein sequence ID" value="RIH63589.1"/>
    <property type="molecule type" value="Genomic_DNA"/>
</dbReference>
<dbReference type="Gene3D" id="3.90.550.10">
    <property type="entry name" value="Spore Coat Polysaccharide Biosynthesis Protein SpsA, Chain A"/>
    <property type="match status" value="1"/>
</dbReference>
<name>A0A399CVG8_9BACT</name>
<keyword evidence="5" id="KW-1185">Reference proteome</keyword>
<dbReference type="AlphaFoldDB" id="A0A399CVG8"/>
<dbReference type="Proteomes" id="UP000266441">
    <property type="component" value="Unassembled WGS sequence"/>
</dbReference>
<dbReference type="SUPFAM" id="SSF53448">
    <property type="entry name" value="Nucleotide-diphospho-sugar transferases"/>
    <property type="match status" value="1"/>
</dbReference>
<dbReference type="OrthoDB" id="9815923at2"/>
<reference evidence="4 5" key="1">
    <citation type="journal article" date="2015" name="Int. J. Syst. Evol. Microbiol.">
        <title>Mariniphaga sediminis sp. nov., isolated from coastal sediment.</title>
        <authorList>
            <person name="Wang F.Q."/>
            <person name="Shen Q.Y."/>
            <person name="Chen G.J."/>
            <person name="Du Z.J."/>
        </authorList>
    </citation>
    <scope>NUCLEOTIDE SEQUENCE [LARGE SCALE GENOMIC DNA]</scope>
    <source>
        <strain evidence="4 5">SY21</strain>
    </source>
</reference>
<feature type="domain" description="Galactosyltransferase C-terminal" evidence="3">
    <location>
        <begin position="169"/>
        <end position="227"/>
    </location>
</feature>
<feature type="domain" description="Glycosyltransferase 2-like" evidence="2">
    <location>
        <begin position="4"/>
        <end position="134"/>
    </location>
</feature>
<dbReference type="Pfam" id="PF00535">
    <property type="entry name" value="Glycos_transf_2"/>
    <property type="match status" value="1"/>
</dbReference>
<dbReference type="GO" id="GO:0016740">
    <property type="term" value="F:transferase activity"/>
    <property type="evidence" value="ECO:0007669"/>
    <property type="project" value="UniProtKB-KW"/>
</dbReference>
<dbReference type="InterPro" id="IPR050834">
    <property type="entry name" value="Glycosyltransf_2"/>
</dbReference>
<evidence type="ECO:0000313" key="5">
    <source>
        <dbReference type="Proteomes" id="UP000266441"/>
    </source>
</evidence>
<keyword evidence="1 4" id="KW-0808">Transferase</keyword>
<dbReference type="RefSeq" id="WP_119351400.1">
    <property type="nucleotide sequence ID" value="NZ_QWET01000018.1"/>
</dbReference>
<gene>
    <name evidence="4" type="ORF">D1164_18555</name>
</gene>
<dbReference type="Pfam" id="PF02709">
    <property type="entry name" value="Glyco_transf_7C"/>
    <property type="match status" value="1"/>
</dbReference>
<protein>
    <submittedName>
        <fullName evidence="4">Glycosyltransferase</fullName>
    </submittedName>
</protein>
<comment type="caution">
    <text evidence="4">The sequence shown here is derived from an EMBL/GenBank/DDBJ whole genome shotgun (WGS) entry which is preliminary data.</text>
</comment>
<evidence type="ECO:0000313" key="4">
    <source>
        <dbReference type="EMBL" id="RIH63589.1"/>
    </source>
</evidence>